<evidence type="ECO:0000313" key="2">
    <source>
        <dbReference type="EMBL" id="MFD0751692.1"/>
    </source>
</evidence>
<accession>A0ABW2Z1T1</accession>
<sequence length="137" mass="14876">MKKITFFVLIFVSLLTVNTSQATPGCYQSGNTAGCTVTAGSFSAAYAIDNFWVTPTGLDLHVYFSAYIPSEAEGYLAYGTANWASNSGHPYHHYGTGPYSGTIPYYSEAYGWLFEGWLNLTAIAYGPGSYAGVWADW</sequence>
<gene>
    <name evidence="2" type="ORF">ACFQZS_16190</name>
</gene>
<dbReference type="RefSeq" id="WP_377101980.1">
    <property type="nucleotide sequence ID" value="NZ_JBHTHU010000021.1"/>
</dbReference>
<keyword evidence="3" id="KW-1185">Reference proteome</keyword>
<proteinExistence type="predicted"/>
<feature type="chain" id="PRO_5046675539" evidence="1">
    <location>
        <begin position="23"/>
        <end position="137"/>
    </location>
</feature>
<keyword evidence="1" id="KW-0732">Signal</keyword>
<name>A0ABW2Z1T1_9SPHI</name>
<evidence type="ECO:0000313" key="3">
    <source>
        <dbReference type="Proteomes" id="UP001596958"/>
    </source>
</evidence>
<protein>
    <submittedName>
        <fullName evidence="2">Uncharacterized protein</fullName>
    </submittedName>
</protein>
<feature type="signal peptide" evidence="1">
    <location>
        <begin position="1"/>
        <end position="22"/>
    </location>
</feature>
<organism evidence="2 3">
    <name type="scientific">Mucilaginibacter calamicampi</name>
    <dbReference type="NCBI Taxonomy" id="1302352"/>
    <lineage>
        <taxon>Bacteria</taxon>
        <taxon>Pseudomonadati</taxon>
        <taxon>Bacteroidota</taxon>
        <taxon>Sphingobacteriia</taxon>
        <taxon>Sphingobacteriales</taxon>
        <taxon>Sphingobacteriaceae</taxon>
        <taxon>Mucilaginibacter</taxon>
    </lineage>
</organism>
<dbReference type="Proteomes" id="UP001596958">
    <property type="component" value="Unassembled WGS sequence"/>
</dbReference>
<comment type="caution">
    <text evidence="2">The sequence shown here is derived from an EMBL/GenBank/DDBJ whole genome shotgun (WGS) entry which is preliminary data.</text>
</comment>
<reference evidence="3" key="1">
    <citation type="journal article" date="2019" name="Int. J. Syst. Evol. Microbiol.">
        <title>The Global Catalogue of Microorganisms (GCM) 10K type strain sequencing project: providing services to taxonomists for standard genome sequencing and annotation.</title>
        <authorList>
            <consortium name="The Broad Institute Genomics Platform"/>
            <consortium name="The Broad Institute Genome Sequencing Center for Infectious Disease"/>
            <person name="Wu L."/>
            <person name="Ma J."/>
        </authorList>
    </citation>
    <scope>NUCLEOTIDE SEQUENCE [LARGE SCALE GENOMIC DNA]</scope>
    <source>
        <strain evidence="3">CCUG 63418</strain>
    </source>
</reference>
<evidence type="ECO:0000256" key="1">
    <source>
        <dbReference type="SAM" id="SignalP"/>
    </source>
</evidence>
<dbReference type="EMBL" id="JBHTHU010000021">
    <property type="protein sequence ID" value="MFD0751692.1"/>
    <property type="molecule type" value="Genomic_DNA"/>
</dbReference>